<dbReference type="HOGENOM" id="CLU_1231859_0_0_1"/>
<dbReference type="KEGG" id="gtt:GUITHDRAFT_145819"/>
<accession>L1IKB8</accession>
<evidence type="ECO:0000313" key="3">
    <source>
        <dbReference type="Proteomes" id="UP000011087"/>
    </source>
</evidence>
<evidence type="ECO:0000313" key="1">
    <source>
        <dbReference type="EMBL" id="EKX36354.1"/>
    </source>
</evidence>
<sequence length="225" mass="24279">MLPRLPLLFRSRSPCCASALLFSPAEDADGQLALDPESEKGSLGSSLSLSLDFLSSLLPPPPASCPSASCRSVMDALGGCPCEPWCSDRPASDDVVDLDGKLDVGLLEPSGEPSGPEPLEMDASLLSSGDSLPEDLSHLVLASEPEHSSCAELLPWLAWDLMSAMEGAAAPEDKLLLHPPWSSSRLRFLLSGCMGWWLNMVWWLCEFIAETRRRDRGGAREEERA</sequence>
<dbReference type="Proteomes" id="UP000011087">
    <property type="component" value="Unassembled WGS sequence"/>
</dbReference>
<name>L1IKB8_GUITC</name>
<reference evidence="1 3" key="1">
    <citation type="journal article" date="2012" name="Nature">
        <title>Algal genomes reveal evolutionary mosaicism and the fate of nucleomorphs.</title>
        <authorList>
            <consortium name="DOE Joint Genome Institute"/>
            <person name="Curtis B.A."/>
            <person name="Tanifuji G."/>
            <person name="Burki F."/>
            <person name="Gruber A."/>
            <person name="Irimia M."/>
            <person name="Maruyama S."/>
            <person name="Arias M.C."/>
            <person name="Ball S.G."/>
            <person name="Gile G.H."/>
            <person name="Hirakawa Y."/>
            <person name="Hopkins J.F."/>
            <person name="Kuo A."/>
            <person name="Rensing S.A."/>
            <person name="Schmutz J."/>
            <person name="Symeonidi A."/>
            <person name="Elias M."/>
            <person name="Eveleigh R.J."/>
            <person name="Herman E.K."/>
            <person name="Klute M.J."/>
            <person name="Nakayama T."/>
            <person name="Obornik M."/>
            <person name="Reyes-Prieto A."/>
            <person name="Armbrust E.V."/>
            <person name="Aves S.J."/>
            <person name="Beiko R.G."/>
            <person name="Coutinho P."/>
            <person name="Dacks J.B."/>
            <person name="Durnford D.G."/>
            <person name="Fast N.M."/>
            <person name="Green B.R."/>
            <person name="Grisdale C.J."/>
            <person name="Hempel F."/>
            <person name="Henrissat B."/>
            <person name="Hoppner M.P."/>
            <person name="Ishida K."/>
            <person name="Kim E."/>
            <person name="Koreny L."/>
            <person name="Kroth P.G."/>
            <person name="Liu Y."/>
            <person name="Malik S.B."/>
            <person name="Maier U.G."/>
            <person name="McRose D."/>
            <person name="Mock T."/>
            <person name="Neilson J.A."/>
            <person name="Onodera N.T."/>
            <person name="Poole A.M."/>
            <person name="Pritham E.J."/>
            <person name="Richards T.A."/>
            <person name="Rocap G."/>
            <person name="Roy S.W."/>
            <person name="Sarai C."/>
            <person name="Schaack S."/>
            <person name="Shirato S."/>
            <person name="Slamovits C.H."/>
            <person name="Spencer D.F."/>
            <person name="Suzuki S."/>
            <person name="Worden A.Z."/>
            <person name="Zauner S."/>
            <person name="Barry K."/>
            <person name="Bell C."/>
            <person name="Bharti A.K."/>
            <person name="Crow J.A."/>
            <person name="Grimwood J."/>
            <person name="Kramer R."/>
            <person name="Lindquist E."/>
            <person name="Lucas S."/>
            <person name="Salamov A."/>
            <person name="McFadden G.I."/>
            <person name="Lane C.E."/>
            <person name="Keeling P.J."/>
            <person name="Gray M.W."/>
            <person name="Grigoriev I.V."/>
            <person name="Archibald J.M."/>
        </authorList>
    </citation>
    <scope>NUCLEOTIDE SEQUENCE</scope>
    <source>
        <strain evidence="1 3">CCMP2712</strain>
    </source>
</reference>
<proteinExistence type="predicted"/>
<gene>
    <name evidence="1" type="ORF">GUITHDRAFT_145819</name>
</gene>
<dbReference type="PaxDb" id="55529-EKX36354"/>
<protein>
    <submittedName>
        <fullName evidence="1 2">Uncharacterized protein</fullName>
    </submittedName>
</protein>
<reference evidence="2" key="3">
    <citation type="submission" date="2016-03" db="UniProtKB">
        <authorList>
            <consortium name="EnsemblProtists"/>
        </authorList>
    </citation>
    <scope>IDENTIFICATION</scope>
</reference>
<dbReference type="AlphaFoldDB" id="L1IKB8"/>
<organism evidence="1">
    <name type="scientific">Guillardia theta (strain CCMP2712)</name>
    <name type="common">Cryptophyte</name>
    <dbReference type="NCBI Taxonomy" id="905079"/>
    <lineage>
        <taxon>Eukaryota</taxon>
        <taxon>Cryptophyceae</taxon>
        <taxon>Pyrenomonadales</taxon>
        <taxon>Geminigeraceae</taxon>
        <taxon>Guillardia</taxon>
    </lineage>
</organism>
<keyword evidence="3" id="KW-1185">Reference proteome</keyword>
<dbReference type="EnsemblProtists" id="EKX36354">
    <property type="protein sequence ID" value="EKX36354"/>
    <property type="gene ID" value="GUITHDRAFT_145819"/>
</dbReference>
<reference evidence="3" key="2">
    <citation type="submission" date="2012-11" db="EMBL/GenBank/DDBJ databases">
        <authorList>
            <person name="Kuo A."/>
            <person name="Curtis B.A."/>
            <person name="Tanifuji G."/>
            <person name="Burki F."/>
            <person name="Gruber A."/>
            <person name="Irimia M."/>
            <person name="Maruyama S."/>
            <person name="Arias M.C."/>
            <person name="Ball S.G."/>
            <person name="Gile G.H."/>
            <person name="Hirakawa Y."/>
            <person name="Hopkins J.F."/>
            <person name="Rensing S.A."/>
            <person name="Schmutz J."/>
            <person name="Symeonidi A."/>
            <person name="Elias M."/>
            <person name="Eveleigh R.J."/>
            <person name="Herman E.K."/>
            <person name="Klute M.J."/>
            <person name="Nakayama T."/>
            <person name="Obornik M."/>
            <person name="Reyes-Prieto A."/>
            <person name="Armbrust E.V."/>
            <person name="Aves S.J."/>
            <person name="Beiko R.G."/>
            <person name="Coutinho P."/>
            <person name="Dacks J.B."/>
            <person name="Durnford D.G."/>
            <person name="Fast N.M."/>
            <person name="Green B.R."/>
            <person name="Grisdale C."/>
            <person name="Hempe F."/>
            <person name="Henrissat B."/>
            <person name="Hoppner M.P."/>
            <person name="Ishida K.-I."/>
            <person name="Kim E."/>
            <person name="Koreny L."/>
            <person name="Kroth P.G."/>
            <person name="Liu Y."/>
            <person name="Malik S.-B."/>
            <person name="Maier U.G."/>
            <person name="McRose D."/>
            <person name="Mock T."/>
            <person name="Neilson J.A."/>
            <person name="Onodera N.T."/>
            <person name="Poole A.M."/>
            <person name="Pritham E.J."/>
            <person name="Richards T.A."/>
            <person name="Rocap G."/>
            <person name="Roy S.W."/>
            <person name="Sarai C."/>
            <person name="Schaack S."/>
            <person name="Shirato S."/>
            <person name="Slamovits C.H."/>
            <person name="Spencer D.F."/>
            <person name="Suzuki S."/>
            <person name="Worden A.Z."/>
            <person name="Zauner S."/>
            <person name="Barry K."/>
            <person name="Bell C."/>
            <person name="Bharti A.K."/>
            <person name="Crow J.A."/>
            <person name="Grimwood J."/>
            <person name="Kramer R."/>
            <person name="Lindquist E."/>
            <person name="Lucas S."/>
            <person name="Salamov A."/>
            <person name="McFadden G.I."/>
            <person name="Lane C.E."/>
            <person name="Keeling P.J."/>
            <person name="Gray M.W."/>
            <person name="Grigoriev I.V."/>
            <person name="Archibald J.M."/>
        </authorList>
    </citation>
    <scope>NUCLEOTIDE SEQUENCE</scope>
    <source>
        <strain evidence="3">CCMP2712</strain>
    </source>
</reference>
<evidence type="ECO:0000313" key="2">
    <source>
        <dbReference type="EnsemblProtists" id="EKX36354"/>
    </source>
</evidence>
<dbReference type="EMBL" id="JH993075">
    <property type="protein sequence ID" value="EKX36354.1"/>
    <property type="molecule type" value="Genomic_DNA"/>
</dbReference>
<dbReference type="RefSeq" id="XP_005823334.1">
    <property type="nucleotide sequence ID" value="XM_005823277.1"/>
</dbReference>
<dbReference type="GeneID" id="17293119"/>